<feature type="transmembrane region" description="Helical" evidence="2">
    <location>
        <begin position="15"/>
        <end position="31"/>
    </location>
</feature>
<evidence type="ECO:0000313" key="4">
    <source>
        <dbReference type="Proteomes" id="UP001249851"/>
    </source>
</evidence>
<gene>
    <name evidence="3" type="ORF">P5673_016306</name>
</gene>
<name>A0AAD9QH76_ACRCE</name>
<keyword evidence="2" id="KW-0472">Membrane</keyword>
<dbReference type="EMBL" id="JARQWQ010000034">
    <property type="protein sequence ID" value="KAK2561162.1"/>
    <property type="molecule type" value="Genomic_DNA"/>
</dbReference>
<proteinExistence type="predicted"/>
<accession>A0AAD9QH76</accession>
<feature type="region of interest" description="Disordered" evidence="1">
    <location>
        <begin position="45"/>
        <end position="64"/>
    </location>
</feature>
<sequence length="81" mass="9283">MDVPGSFLKVTLKDLLLSAWPSVLPIWFIALPRTFSLSIRRIPASGEPSRLQENHERHRTPLKDQQLDIPENMSLYQEGLS</sequence>
<dbReference type="Proteomes" id="UP001249851">
    <property type="component" value="Unassembled WGS sequence"/>
</dbReference>
<reference evidence="3" key="1">
    <citation type="journal article" date="2023" name="G3 (Bethesda)">
        <title>Whole genome assembly and annotation of the endangered Caribbean coral Acropora cervicornis.</title>
        <authorList>
            <person name="Selwyn J.D."/>
            <person name="Vollmer S.V."/>
        </authorList>
    </citation>
    <scope>NUCLEOTIDE SEQUENCE</scope>
    <source>
        <strain evidence="3">K2</strain>
    </source>
</reference>
<keyword evidence="2" id="KW-1133">Transmembrane helix</keyword>
<reference evidence="3" key="2">
    <citation type="journal article" date="2023" name="Science">
        <title>Genomic signatures of disease resistance in endangered staghorn corals.</title>
        <authorList>
            <person name="Vollmer S.V."/>
            <person name="Selwyn J.D."/>
            <person name="Despard B.A."/>
            <person name="Roesel C.L."/>
        </authorList>
    </citation>
    <scope>NUCLEOTIDE SEQUENCE</scope>
    <source>
        <strain evidence="3">K2</strain>
    </source>
</reference>
<organism evidence="3 4">
    <name type="scientific">Acropora cervicornis</name>
    <name type="common">Staghorn coral</name>
    <dbReference type="NCBI Taxonomy" id="6130"/>
    <lineage>
        <taxon>Eukaryota</taxon>
        <taxon>Metazoa</taxon>
        <taxon>Cnidaria</taxon>
        <taxon>Anthozoa</taxon>
        <taxon>Hexacorallia</taxon>
        <taxon>Scleractinia</taxon>
        <taxon>Astrocoeniina</taxon>
        <taxon>Acroporidae</taxon>
        <taxon>Acropora</taxon>
    </lineage>
</organism>
<dbReference type="AlphaFoldDB" id="A0AAD9QH76"/>
<evidence type="ECO:0000256" key="1">
    <source>
        <dbReference type="SAM" id="MobiDB-lite"/>
    </source>
</evidence>
<keyword evidence="2" id="KW-0812">Transmembrane</keyword>
<evidence type="ECO:0000313" key="3">
    <source>
        <dbReference type="EMBL" id="KAK2561162.1"/>
    </source>
</evidence>
<protein>
    <submittedName>
        <fullName evidence="3">Uncharacterized protein</fullName>
    </submittedName>
</protein>
<feature type="compositionally biased region" description="Basic and acidic residues" evidence="1">
    <location>
        <begin position="50"/>
        <end position="64"/>
    </location>
</feature>
<evidence type="ECO:0000256" key="2">
    <source>
        <dbReference type="SAM" id="Phobius"/>
    </source>
</evidence>
<comment type="caution">
    <text evidence="3">The sequence shown here is derived from an EMBL/GenBank/DDBJ whole genome shotgun (WGS) entry which is preliminary data.</text>
</comment>
<keyword evidence="4" id="KW-1185">Reference proteome</keyword>